<accession>A0AA38M3C9</accession>
<name>A0AA38M3C9_9CUCU</name>
<dbReference type="EMBL" id="JALNTZ010000009">
    <property type="protein sequence ID" value="KAJ3640882.1"/>
    <property type="molecule type" value="Genomic_DNA"/>
</dbReference>
<proteinExistence type="predicted"/>
<sequence length="102" mass="11716">MPLLQETTPKRGKGAGMMNFAEIWRILIDGRGRDARARFKKSALFDGLMSLQDETMLHAKRVIYGKRRLDEEDLKKKTVGLKSTRVFGHEACRMQSCCLQNE</sequence>
<keyword evidence="2" id="KW-1185">Reference proteome</keyword>
<dbReference type="Proteomes" id="UP001168821">
    <property type="component" value="Unassembled WGS sequence"/>
</dbReference>
<evidence type="ECO:0000313" key="1">
    <source>
        <dbReference type="EMBL" id="KAJ3640882.1"/>
    </source>
</evidence>
<protein>
    <submittedName>
        <fullName evidence="1">Uncharacterized protein</fullName>
    </submittedName>
</protein>
<gene>
    <name evidence="1" type="ORF">Zmor_027416</name>
</gene>
<organism evidence="1 2">
    <name type="scientific">Zophobas morio</name>
    <dbReference type="NCBI Taxonomy" id="2755281"/>
    <lineage>
        <taxon>Eukaryota</taxon>
        <taxon>Metazoa</taxon>
        <taxon>Ecdysozoa</taxon>
        <taxon>Arthropoda</taxon>
        <taxon>Hexapoda</taxon>
        <taxon>Insecta</taxon>
        <taxon>Pterygota</taxon>
        <taxon>Neoptera</taxon>
        <taxon>Endopterygota</taxon>
        <taxon>Coleoptera</taxon>
        <taxon>Polyphaga</taxon>
        <taxon>Cucujiformia</taxon>
        <taxon>Tenebrionidae</taxon>
        <taxon>Zophobas</taxon>
    </lineage>
</organism>
<evidence type="ECO:0000313" key="2">
    <source>
        <dbReference type="Proteomes" id="UP001168821"/>
    </source>
</evidence>
<dbReference type="AlphaFoldDB" id="A0AA38M3C9"/>
<reference evidence="1" key="1">
    <citation type="journal article" date="2023" name="G3 (Bethesda)">
        <title>Whole genome assemblies of Zophobas morio and Tenebrio molitor.</title>
        <authorList>
            <person name="Kaur S."/>
            <person name="Stinson S.A."/>
            <person name="diCenzo G.C."/>
        </authorList>
    </citation>
    <scope>NUCLEOTIDE SEQUENCE</scope>
    <source>
        <strain evidence="1">QUZm001</strain>
    </source>
</reference>
<comment type="caution">
    <text evidence="1">The sequence shown here is derived from an EMBL/GenBank/DDBJ whole genome shotgun (WGS) entry which is preliminary data.</text>
</comment>